<dbReference type="Pfam" id="PF01425">
    <property type="entry name" value="Amidase"/>
    <property type="match status" value="1"/>
</dbReference>
<dbReference type="PANTHER" id="PTHR11895:SF7">
    <property type="entry name" value="GLUTAMYL-TRNA(GLN) AMIDOTRANSFERASE SUBUNIT A, MITOCHONDRIAL"/>
    <property type="match status" value="1"/>
</dbReference>
<dbReference type="GO" id="GO:0003824">
    <property type="term" value="F:catalytic activity"/>
    <property type="evidence" value="ECO:0007669"/>
    <property type="project" value="InterPro"/>
</dbReference>
<dbReference type="OrthoDB" id="182039at2"/>
<dbReference type="KEGG" id="rtn:A6122_0768"/>
<keyword evidence="4" id="KW-1185">Reference proteome</keyword>
<sequence>MRTGYCVAGAGACAATCPVVGQERLRSRGDLLDVYDYVAYDAIGLRDLLRAGDVTIREVEQAAREALSSVDETLNALAGPLFEPAAHHDARGDFAGVPFVVKDSGPFVSGSPFHVGSRAVNAAVALDDHALMKLLRRSGFVGLGRSTMPEFGLSFATESPRHGITRNPWDPTLGAGGSSGGAAALVASGAVPFAHANDSGGSIRVPASSCGVIGLKPSRGRTPCGPFVGQAGFGQTSEFVITRTIRDTAHLLDVCAGATDGDKFGLPRPRHPFVDAVTSDPGRLRVAALESAWGGGSLSTEVAEITGTTAALLEWIGHDVTGAPLILDLDEVIEASMLTVFATGLSVLESAPSIDRSLLQAVPRTVLRESAAASAADVARASAAENRVTRQVAEFFEEHDLLLTPTMVNLPPAHGTLDYDDPGHDARSWLRRIYDLAPFTAAFNVSGNPAISLPIGLSREGVPIGIQLVAARGREDLLISVAAQLEHAAPWAARTPRVTPR</sequence>
<dbReference type="InterPro" id="IPR023631">
    <property type="entry name" value="Amidase_dom"/>
</dbReference>
<dbReference type="Gene3D" id="3.90.1300.10">
    <property type="entry name" value="Amidase signature (AS) domain"/>
    <property type="match status" value="1"/>
</dbReference>
<dbReference type="AlphaFoldDB" id="A0A169BVJ6"/>
<name>A0A169BVJ6_9MICO</name>
<evidence type="ECO:0000313" key="4">
    <source>
        <dbReference type="Proteomes" id="UP000077071"/>
    </source>
</evidence>
<dbReference type="InterPro" id="IPR036928">
    <property type="entry name" value="AS_sf"/>
</dbReference>
<organism evidence="3 4">
    <name type="scientific">Rathayibacter tritici</name>
    <dbReference type="NCBI Taxonomy" id="33888"/>
    <lineage>
        <taxon>Bacteria</taxon>
        <taxon>Bacillati</taxon>
        <taxon>Actinomycetota</taxon>
        <taxon>Actinomycetes</taxon>
        <taxon>Micrococcales</taxon>
        <taxon>Microbacteriaceae</taxon>
        <taxon>Rathayibacter</taxon>
    </lineage>
</organism>
<dbReference type="PANTHER" id="PTHR11895">
    <property type="entry name" value="TRANSAMIDASE"/>
    <property type="match status" value="1"/>
</dbReference>
<gene>
    <name evidence="3" type="ORF">A6122_0768</name>
</gene>
<reference evidence="3 4" key="1">
    <citation type="submission" date="2016-05" db="EMBL/GenBank/DDBJ databases">
        <title>Complete genome sequence of Rathayibacter tritici NCPPB 1953.</title>
        <authorList>
            <person name="Park J."/>
            <person name="Lee H.-H."/>
            <person name="Lee S.-W."/>
            <person name="Seo Y.-S."/>
        </authorList>
    </citation>
    <scope>NUCLEOTIDE SEQUENCE [LARGE SCALE GENOMIC DNA]</scope>
    <source>
        <strain evidence="3 4">NCPPB 1953</strain>
    </source>
</reference>
<dbReference type="PATRIC" id="fig|33888.3.peg.858"/>
<dbReference type="RefSeq" id="WP_084415802.1">
    <property type="nucleotide sequence ID" value="NZ_CP015515.1"/>
</dbReference>
<dbReference type="Proteomes" id="UP000077071">
    <property type="component" value="Chromosome"/>
</dbReference>
<evidence type="ECO:0000256" key="1">
    <source>
        <dbReference type="ARBA" id="ARBA00009199"/>
    </source>
</evidence>
<dbReference type="STRING" id="33888.A6122_0768"/>
<feature type="domain" description="Amidase" evidence="2">
    <location>
        <begin position="71"/>
        <end position="478"/>
    </location>
</feature>
<protein>
    <submittedName>
        <fullName evidence="3">Amidase</fullName>
    </submittedName>
</protein>
<dbReference type="PROSITE" id="PS00571">
    <property type="entry name" value="AMIDASES"/>
    <property type="match status" value="1"/>
</dbReference>
<dbReference type="SUPFAM" id="SSF75304">
    <property type="entry name" value="Amidase signature (AS) enzymes"/>
    <property type="match status" value="1"/>
</dbReference>
<proteinExistence type="inferred from homology"/>
<dbReference type="InterPro" id="IPR020556">
    <property type="entry name" value="Amidase_CS"/>
</dbReference>
<comment type="similarity">
    <text evidence="1">Belongs to the amidase family.</text>
</comment>
<dbReference type="EMBL" id="CP015515">
    <property type="protein sequence ID" value="AND15921.1"/>
    <property type="molecule type" value="Genomic_DNA"/>
</dbReference>
<evidence type="ECO:0000313" key="3">
    <source>
        <dbReference type="EMBL" id="AND15921.1"/>
    </source>
</evidence>
<dbReference type="InterPro" id="IPR000120">
    <property type="entry name" value="Amidase"/>
</dbReference>
<accession>A0A169BVJ6</accession>
<evidence type="ECO:0000259" key="2">
    <source>
        <dbReference type="Pfam" id="PF01425"/>
    </source>
</evidence>